<dbReference type="SUPFAM" id="SSF53335">
    <property type="entry name" value="S-adenosyl-L-methionine-dependent methyltransferases"/>
    <property type="match status" value="1"/>
</dbReference>
<dbReference type="CDD" id="cd02440">
    <property type="entry name" value="AdoMet_MTases"/>
    <property type="match status" value="1"/>
</dbReference>
<comment type="caution">
    <text evidence="1">The sequence shown here is derived from an EMBL/GenBank/DDBJ whole genome shotgun (WGS) entry which is preliminary data.</text>
</comment>
<reference evidence="1" key="1">
    <citation type="submission" date="2019-07" db="EMBL/GenBank/DDBJ databases">
        <title>Hyphodiscus hymeniophilus genome sequencing and assembly.</title>
        <authorList>
            <person name="Kramer G."/>
            <person name="Nodwell J."/>
        </authorList>
    </citation>
    <scope>NUCLEOTIDE SEQUENCE</scope>
    <source>
        <strain evidence="1">ATCC 34498</strain>
    </source>
</reference>
<evidence type="ECO:0000313" key="2">
    <source>
        <dbReference type="Proteomes" id="UP000785200"/>
    </source>
</evidence>
<dbReference type="OrthoDB" id="2013972at2759"/>
<dbReference type="GO" id="GO:0032259">
    <property type="term" value="P:methylation"/>
    <property type="evidence" value="ECO:0007669"/>
    <property type="project" value="UniProtKB-KW"/>
</dbReference>
<dbReference type="AlphaFoldDB" id="A0A9P7B0W1"/>
<dbReference type="Pfam" id="PF13489">
    <property type="entry name" value="Methyltransf_23"/>
    <property type="match status" value="1"/>
</dbReference>
<name>A0A9P7B0W1_9HELO</name>
<dbReference type="EMBL" id="VNKQ01000002">
    <property type="protein sequence ID" value="KAG0652575.1"/>
    <property type="molecule type" value="Genomic_DNA"/>
</dbReference>
<dbReference type="InterPro" id="IPR029063">
    <property type="entry name" value="SAM-dependent_MTases_sf"/>
</dbReference>
<dbReference type="Proteomes" id="UP000785200">
    <property type="component" value="Unassembled WGS sequence"/>
</dbReference>
<protein>
    <submittedName>
        <fullName evidence="1">Methyltransferase tdiE</fullName>
    </submittedName>
</protein>
<keyword evidence="2" id="KW-1185">Reference proteome</keyword>
<sequence length="224" mass="25196">MDASLSPSAPEERLDQAAGPPAPLILQHHLFLLSLNDKLSLDPVTGNGIWAIEYAAEHPEATVTGVDLSPIQPEYVQPNCQFEVDNVEDDWTYSRKPDYVHGRAMFTCFEDPKVVFQKAYDALAPGGYFEMQDIYFKPHSNDGTTEGTMIQRINDLVIEEVGFEDVVENKFAWPVAIGLALLTRVLGMPPEEVELLLVDLRKDLKDRTIHSYFPVYAVYGRKPL</sequence>
<dbReference type="PANTHER" id="PTHR43591">
    <property type="entry name" value="METHYLTRANSFERASE"/>
    <property type="match status" value="1"/>
</dbReference>
<dbReference type="Gene3D" id="3.40.50.150">
    <property type="entry name" value="Vaccinia Virus protein VP39"/>
    <property type="match status" value="1"/>
</dbReference>
<keyword evidence="1" id="KW-0489">Methyltransferase</keyword>
<evidence type="ECO:0000313" key="1">
    <source>
        <dbReference type="EMBL" id="KAG0652575.1"/>
    </source>
</evidence>
<dbReference type="PANTHER" id="PTHR43591:SF102">
    <property type="entry name" value="S-ADENOSYL-L-METHIONINE-DEPENDENT METHYLTRANSFERASE"/>
    <property type="match status" value="1"/>
</dbReference>
<keyword evidence="1" id="KW-0808">Transferase</keyword>
<accession>A0A9P7B0W1</accession>
<proteinExistence type="predicted"/>
<dbReference type="GO" id="GO:0008168">
    <property type="term" value="F:methyltransferase activity"/>
    <property type="evidence" value="ECO:0007669"/>
    <property type="project" value="UniProtKB-KW"/>
</dbReference>
<gene>
    <name evidence="1" type="ORF">D0Z07_0447</name>
</gene>
<organism evidence="1 2">
    <name type="scientific">Hyphodiscus hymeniophilus</name>
    <dbReference type="NCBI Taxonomy" id="353542"/>
    <lineage>
        <taxon>Eukaryota</taxon>
        <taxon>Fungi</taxon>
        <taxon>Dikarya</taxon>
        <taxon>Ascomycota</taxon>
        <taxon>Pezizomycotina</taxon>
        <taxon>Leotiomycetes</taxon>
        <taxon>Helotiales</taxon>
        <taxon>Hyphodiscaceae</taxon>
        <taxon>Hyphodiscus</taxon>
    </lineage>
</organism>